<evidence type="ECO:0000259" key="8">
    <source>
        <dbReference type="Pfam" id="PF01180"/>
    </source>
</evidence>
<dbReference type="PANTHER" id="PTHR48109">
    <property type="entry name" value="DIHYDROOROTATE DEHYDROGENASE (QUINONE), MITOCHONDRIAL-RELATED"/>
    <property type="match status" value="1"/>
</dbReference>
<keyword evidence="6" id="KW-0560">Oxidoreductase</keyword>
<dbReference type="GO" id="GO:0006207">
    <property type="term" value="P:'de novo' pyrimidine nucleobase biosynthetic process"/>
    <property type="evidence" value="ECO:0007669"/>
    <property type="project" value="TreeGrafter"/>
</dbReference>
<evidence type="ECO:0000256" key="6">
    <source>
        <dbReference type="ARBA" id="ARBA00023002"/>
    </source>
</evidence>
<evidence type="ECO:0000256" key="3">
    <source>
        <dbReference type="ARBA" id="ARBA00022630"/>
    </source>
</evidence>
<dbReference type="GO" id="GO:0004152">
    <property type="term" value="F:dihydroorotate dehydrogenase activity"/>
    <property type="evidence" value="ECO:0007669"/>
    <property type="project" value="TreeGrafter"/>
</dbReference>
<organism evidence="9 10">
    <name type="scientific">Drechslerella dactyloides</name>
    <name type="common">Nematode-trapping fungus</name>
    <name type="synonym">Arthrobotrys dactyloides</name>
    <dbReference type="NCBI Taxonomy" id="74499"/>
    <lineage>
        <taxon>Eukaryota</taxon>
        <taxon>Fungi</taxon>
        <taxon>Dikarya</taxon>
        <taxon>Ascomycota</taxon>
        <taxon>Pezizomycotina</taxon>
        <taxon>Orbiliomycetes</taxon>
        <taxon>Orbiliales</taxon>
        <taxon>Orbiliaceae</taxon>
        <taxon>Drechslerella</taxon>
    </lineage>
</organism>
<feature type="compositionally biased region" description="Basic and acidic residues" evidence="7">
    <location>
        <begin position="200"/>
        <end position="209"/>
    </location>
</feature>
<dbReference type="Pfam" id="PF01180">
    <property type="entry name" value="DHO_dh"/>
    <property type="match status" value="1"/>
</dbReference>
<dbReference type="EMBL" id="JAQGDS010000003">
    <property type="protein sequence ID" value="KAJ6262255.1"/>
    <property type="molecule type" value="Genomic_DNA"/>
</dbReference>
<keyword evidence="10" id="KW-1185">Reference proteome</keyword>
<comment type="caution">
    <text evidence="9">The sequence shown here is derived from an EMBL/GenBank/DDBJ whole genome shotgun (WGS) entry which is preliminary data.</text>
</comment>
<name>A0AAD6NLE8_DREDA</name>
<dbReference type="Gene3D" id="3.20.20.70">
    <property type="entry name" value="Aldolase class I"/>
    <property type="match status" value="1"/>
</dbReference>
<evidence type="ECO:0000256" key="2">
    <source>
        <dbReference type="ARBA" id="ARBA00004725"/>
    </source>
</evidence>
<feature type="compositionally biased region" description="Low complexity" evidence="7">
    <location>
        <begin position="96"/>
        <end position="109"/>
    </location>
</feature>
<sequence>MPPRISISPPLLNTATPWATTHDDLAALYALPHTGAVTTRTALLTHGFDEDPLLHQHAFIAPSSSVNTYGYSPYPLSHYLSFISSILSDASPPPQSQSQSQEQGQGQKKPFIVSVTGTAAEVRVCVAGVSRWAARMVPAVTVYVEVNLSCPNIPDKPPPAYSSAALREYLSALHELQTAVAASTAARGGRDGGGDGDGEGEVRGEVKGGGDIKGIPEIVPVGFKTPPYTYQAQFDELLSAIEEFPSVLSFITATNTLGNALFLAPSAATGTDTPPDEGNGGMRPVVSGASGTGIAGLAGESIHPLSLGNVFTIRKMLDASEKEEVRDIVIIGAGGVGDAEGYRRMRAAGAAAVGVGTALGRDGVGVFERILDSTV</sequence>
<dbReference type="Gene3D" id="2.30.26.10">
    <property type="entry name" value="Dihydroorotate Dehydrogenase A, chain A, domain 2"/>
    <property type="match status" value="1"/>
</dbReference>
<dbReference type="InterPro" id="IPR005720">
    <property type="entry name" value="Dihydroorotate_DH_cat"/>
</dbReference>
<evidence type="ECO:0000256" key="5">
    <source>
        <dbReference type="ARBA" id="ARBA00022975"/>
    </source>
</evidence>
<feature type="domain" description="Dihydroorotate dehydrogenase catalytic" evidence="8">
    <location>
        <begin position="101"/>
        <end position="372"/>
    </location>
</feature>
<dbReference type="SUPFAM" id="SSF51395">
    <property type="entry name" value="FMN-linked oxidoreductases"/>
    <property type="match status" value="1"/>
</dbReference>
<evidence type="ECO:0000256" key="1">
    <source>
        <dbReference type="ARBA" id="ARBA00001917"/>
    </source>
</evidence>
<evidence type="ECO:0000313" key="9">
    <source>
        <dbReference type="EMBL" id="KAJ6262255.1"/>
    </source>
</evidence>
<keyword evidence="4" id="KW-0288">FMN</keyword>
<keyword evidence="3" id="KW-0285">Flavoprotein</keyword>
<dbReference type="GO" id="GO:0006221">
    <property type="term" value="P:pyrimidine nucleotide biosynthetic process"/>
    <property type="evidence" value="ECO:0007669"/>
    <property type="project" value="UniProtKB-KW"/>
</dbReference>
<comment type="cofactor">
    <cofactor evidence="1">
        <name>FMN</name>
        <dbReference type="ChEBI" id="CHEBI:58210"/>
    </cofactor>
</comment>
<keyword evidence="5" id="KW-0665">Pyrimidine biosynthesis</keyword>
<dbReference type="InterPro" id="IPR023359">
    <property type="entry name" value="Dihydro_DH_chainA_dom2"/>
</dbReference>
<proteinExistence type="predicted"/>
<feature type="region of interest" description="Disordered" evidence="7">
    <location>
        <begin position="183"/>
        <end position="209"/>
    </location>
</feature>
<dbReference type="InterPro" id="IPR050074">
    <property type="entry name" value="DHO_dehydrogenase"/>
</dbReference>
<evidence type="ECO:0000256" key="7">
    <source>
        <dbReference type="SAM" id="MobiDB-lite"/>
    </source>
</evidence>
<feature type="region of interest" description="Disordered" evidence="7">
    <location>
        <begin position="90"/>
        <end position="109"/>
    </location>
</feature>
<protein>
    <recommendedName>
        <fullName evidence="8">Dihydroorotate dehydrogenase catalytic domain-containing protein</fullName>
    </recommendedName>
</protein>
<accession>A0AAD6NLE8</accession>
<dbReference type="Proteomes" id="UP001221413">
    <property type="component" value="Unassembled WGS sequence"/>
</dbReference>
<dbReference type="PANTHER" id="PTHR48109:SF1">
    <property type="entry name" value="DIHYDROOROTATE DEHYDROGENASE (FUMARATE)"/>
    <property type="match status" value="1"/>
</dbReference>
<dbReference type="AlphaFoldDB" id="A0AAD6NLE8"/>
<evidence type="ECO:0000256" key="4">
    <source>
        <dbReference type="ARBA" id="ARBA00022643"/>
    </source>
</evidence>
<evidence type="ECO:0000313" key="10">
    <source>
        <dbReference type="Proteomes" id="UP001221413"/>
    </source>
</evidence>
<gene>
    <name evidence="9" type="ORF">Dda_3061</name>
</gene>
<dbReference type="InterPro" id="IPR013785">
    <property type="entry name" value="Aldolase_TIM"/>
</dbReference>
<dbReference type="GO" id="GO:0005737">
    <property type="term" value="C:cytoplasm"/>
    <property type="evidence" value="ECO:0007669"/>
    <property type="project" value="InterPro"/>
</dbReference>
<reference evidence="9" key="1">
    <citation type="submission" date="2023-01" db="EMBL/GenBank/DDBJ databases">
        <title>The chitinases involved in constricting ring structure development in the nematode-trapping fungus Drechslerella dactyloides.</title>
        <authorList>
            <person name="Wang R."/>
            <person name="Zhang L."/>
            <person name="Tang P."/>
            <person name="Li S."/>
            <person name="Liang L."/>
        </authorList>
    </citation>
    <scope>NUCLEOTIDE SEQUENCE</scope>
    <source>
        <strain evidence="9">YMF1.00031</strain>
    </source>
</reference>
<comment type="pathway">
    <text evidence="2">Pyrimidine metabolism; UMP biosynthesis via de novo pathway.</text>
</comment>